<dbReference type="Gene3D" id="4.10.1130.20">
    <property type="match status" value="2"/>
</dbReference>
<dbReference type="Pfam" id="PF04969">
    <property type="entry name" value="CS"/>
    <property type="match status" value="1"/>
</dbReference>
<evidence type="ECO:0000256" key="3">
    <source>
        <dbReference type="ARBA" id="ARBA00022833"/>
    </source>
</evidence>
<dbReference type="InterPro" id="IPR007052">
    <property type="entry name" value="CS_dom"/>
</dbReference>
<dbReference type="InterPro" id="IPR039790">
    <property type="entry name" value="CHRD1"/>
</dbReference>
<keyword evidence="1" id="KW-0479">Metal-binding</keyword>
<evidence type="ECO:0000256" key="4">
    <source>
        <dbReference type="SAM" id="MobiDB-lite"/>
    </source>
</evidence>
<dbReference type="GO" id="GO:0046872">
    <property type="term" value="F:metal ion binding"/>
    <property type="evidence" value="ECO:0007669"/>
    <property type="project" value="UniProtKB-KW"/>
</dbReference>
<feature type="domain" description="CHORD" evidence="6">
    <location>
        <begin position="4"/>
        <end position="65"/>
    </location>
</feature>
<dbReference type="InterPro" id="IPR008978">
    <property type="entry name" value="HSP20-like_chaperone"/>
</dbReference>
<comment type="caution">
    <text evidence="7">The sequence shown here is derived from an EMBL/GenBank/DDBJ whole genome shotgun (WGS) entry which is preliminary data.</text>
</comment>
<dbReference type="CDD" id="cd06466">
    <property type="entry name" value="p23_CS_SGT1_like"/>
    <property type="match status" value="1"/>
</dbReference>
<dbReference type="OrthoDB" id="1898560at2759"/>
<feature type="compositionally biased region" description="Pro residues" evidence="4">
    <location>
        <begin position="101"/>
        <end position="115"/>
    </location>
</feature>
<evidence type="ECO:0000313" key="7">
    <source>
        <dbReference type="EMBL" id="KAF7322591.1"/>
    </source>
</evidence>
<keyword evidence="3" id="KW-0862">Zinc</keyword>
<dbReference type="Proteomes" id="UP000613580">
    <property type="component" value="Unassembled WGS sequence"/>
</dbReference>
<protein>
    <recommendedName>
        <fullName evidence="9">Chord-domain-containing protein</fullName>
    </recommendedName>
</protein>
<evidence type="ECO:0008006" key="9">
    <source>
        <dbReference type="Google" id="ProtNLM"/>
    </source>
</evidence>
<evidence type="ECO:0000256" key="2">
    <source>
        <dbReference type="ARBA" id="ARBA00022737"/>
    </source>
</evidence>
<dbReference type="SUPFAM" id="SSF49764">
    <property type="entry name" value="HSP20-like chaperones"/>
    <property type="match status" value="1"/>
</dbReference>
<sequence>MPRCTRKGCQAEYTEDSTDKCTFHPGNPVFHEGLKSWSCCSEVYKPVLDFDEFMKIPGCTQTDRHITEAAAPKPEAPKPQLTPTPSAKQENGAEVYTNAPTPKPKPAPAPAPAPTPVVEEEDDLEAVVAVGTTCKRKGCGVAFVSNEVNRVGDGEGTVCMYHPMPPIFHEGSKGYLCCKRRVLEFDEFLKIEGCKQGRHVFVPKATAAPETEQLTTCRIDHYQTLDRVQVSIFAKQVDKARSVVKFEQNSISVDLYMPGSKRFLKTVELFGPIDPDASSFTYFGTKVELSLKKTDTRSWTVLERTEHDLGNIAFTFGVGGRTGTIGAKESVLDANNKLNS</sequence>
<feature type="domain" description="CS" evidence="5">
    <location>
        <begin position="214"/>
        <end position="303"/>
    </location>
</feature>
<dbReference type="AlphaFoldDB" id="A0A8H6WMG2"/>
<keyword evidence="2" id="KW-0677">Repeat</keyword>
<feature type="region of interest" description="Disordered" evidence="4">
    <location>
        <begin position="71"/>
        <end position="120"/>
    </location>
</feature>
<accession>A0A8H6WMG2</accession>
<dbReference type="PANTHER" id="PTHR46983">
    <property type="entry name" value="CYSTEINE AND HISTIDINE-RICH DOMAIN-CONTAINING PROTEIN 1"/>
    <property type="match status" value="1"/>
</dbReference>
<dbReference type="PROSITE" id="PS51203">
    <property type="entry name" value="CS"/>
    <property type="match status" value="1"/>
</dbReference>
<dbReference type="PANTHER" id="PTHR46983:SF3">
    <property type="entry name" value="CHPADIPLOID STATE MAINTENANCE PROTEIN CHPA"/>
    <property type="match status" value="1"/>
</dbReference>
<dbReference type="Pfam" id="PF04968">
    <property type="entry name" value="CHORD"/>
    <property type="match status" value="2"/>
</dbReference>
<dbReference type="EMBL" id="JACAZE010000001">
    <property type="protein sequence ID" value="KAF7322591.1"/>
    <property type="molecule type" value="Genomic_DNA"/>
</dbReference>
<proteinExistence type="predicted"/>
<evidence type="ECO:0000256" key="1">
    <source>
        <dbReference type="ARBA" id="ARBA00022723"/>
    </source>
</evidence>
<evidence type="ECO:0000259" key="5">
    <source>
        <dbReference type="PROSITE" id="PS51203"/>
    </source>
</evidence>
<name>A0A8H6WMG2_MYCCL</name>
<dbReference type="InterPro" id="IPR007051">
    <property type="entry name" value="CHORD_dom"/>
</dbReference>
<keyword evidence="8" id="KW-1185">Reference proteome</keyword>
<organism evidence="7 8">
    <name type="scientific">Mycena chlorophos</name>
    <name type="common">Agaric fungus</name>
    <name type="synonym">Agaricus chlorophos</name>
    <dbReference type="NCBI Taxonomy" id="658473"/>
    <lineage>
        <taxon>Eukaryota</taxon>
        <taxon>Fungi</taxon>
        <taxon>Dikarya</taxon>
        <taxon>Basidiomycota</taxon>
        <taxon>Agaricomycotina</taxon>
        <taxon>Agaricomycetes</taxon>
        <taxon>Agaricomycetidae</taxon>
        <taxon>Agaricales</taxon>
        <taxon>Marasmiineae</taxon>
        <taxon>Mycenaceae</taxon>
        <taxon>Mycena</taxon>
    </lineage>
</organism>
<reference evidence="7" key="1">
    <citation type="submission" date="2020-05" db="EMBL/GenBank/DDBJ databases">
        <title>Mycena genomes resolve the evolution of fungal bioluminescence.</title>
        <authorList>
            <person name="Tsai I.J."/>
        </authorList>
    </citation>
    <scope>NUCLEOTIDE SEQUENCE</scope>
    <source>
        <strain evidence="7">110903Hualien_Pintung</strain>
    </source>
</reference>
<evidence type="ECO:0000313" key="8">
    <source>
        <dbReference type="Proteomes" id="UP000613580"/>
    </source>
</evidence>
<evidence type="ECO:0000259" key="6">
    <source>
        <dbReference type="PROSITE" id="PS51401"/>
    </source>
</evidence>
<gene>
    <name evidence="7" type="ORF">HMN09_00037600</name>
</gene>
<feature type="domain" description="CHORD" evidence="6">
    <location>
        <begin position="134"/>
        <end position="199"/>
    </location>
</feature>
<dbReference type="Gene3D" id="2.60.40.790">
    <property type="match status" value="1"/>
</dbReference>
<dbReference type="PROSITE" id="PS51401">
    <property type="entry name" value="CHORD"/>
    <property type="match status" value="2"/>
</dbReference>